<keyword evidence="2" id="KW-1185">Reference proteome</keyword>
<dbReference type="AlphaFoldDB" id="A0A183C8M7"/>
<sequence length="85" mass="9063">MTSPSICMAFFYLFLGLSKAAVTCGTDGVCRDTSKNGKGTGWKDKSYVGSVPVSITTARKRDVGCSDSNRCLNCAIGTGTARRWK</sequence>
<name>A0A183C8M7_GLOPA</name>
<dbReference type="Proteomes" id="UP000050741">
    <property type="component" value="Unassembled WGS sequence"/>
</dbReference>
<reference evidence="2" key="1">
    <citation type="submission" date="2014-05" db="EMBL/GenBank/DDBJ databases">
        <title>The genome and life-stage specific transcriptomes of Globodera pallida elucidate key aspects of plant parasitism by a cyst nematode.</title>
        <authorList>
            <person name="Cotton J.A."/>
            <person name="Lilley C.J."/>
            <person name="Jones L.M."/>
            <person name="Kikuchi T."/>
            <person name="Reid A.J."/>
            <person name="Thorpe P."/>
            <person name="Tsai I.J."/>
            <person name="Beasley H."/>
            <person name="Blok V."/>
            <person name="Cock P.J.A."/>
            <person name="Van den Akker S.E."/>
            <person name="Holroyd N."/>
            <person name="Hunt M."/>
            <person name="Mantelin S."/>
            <person name="Naghra H."/>
            <person name="Pain A."/>
            <person name="Palomares-Rius J.E."/>
            <person name="Zarowiecki M."/>
            <person name="Berriman M."/>
            <person name="Jones J.T."/>
            <person name="Urwin P.E."/>
        </authorList>
    </citation>
    <scope>NUCLEOTIDE SEQUENCE [LARGE SCALE GENOMIC DNA]</scope>
    <source>
        <strain evidence="2">Lindley</strain>
    </source>
</reference>
<evidence type="ECO:0000313" key="2">
    <source>
        <dbReference type="Proteomes" id="UP000050741"/>
    </source>
</evidence>
<accession>A0A183C8M7</accession>
<reference evidence="3" key="2">
    <citation type="submission" date="2016-06" db="UniProtKB">
        <authorList>
            <consortium name="WormBaseParasite"/>
        </authorList>
    </citation>
    <scope>IDENTIFICATION</scope>
</reference>
<evidence type="ECO:0000313" key="3">
    <source>
        <dbReference type="WBParaSite" id="GPLIN_000922300"/>
    </source>
</evidence>
<feature type="chain" id="PRO_5008147220" evidence="1">
    <location>
        <begin position="21"/>
        <end position="85"/>
    </location>
</feature>
<protein>
    <submittedName>
        <fullName evidence="3">Secreted protein</fullName>
    </submittedName>
</protein>
<dbReference type="WBParaSite" id="GPLIN_000922300">
    <property type="protein sequence ID" value="GPLIN_000922300"/>
    <property type="gene ID" value="GPLIN_000922300"/>
</dbReference>
<keyword evidence="1" id="KW-0732">Signal</keyword>
<feature type="signal peptide" evidence="1">
    <location>
        <begin position="1"/>
        <end position="20"/>
    </location>
</feature>
<organism evidence="2 3">
    <name type="scientific">Globodera pallida</name>
    <name type="common">Potato cyst nematode worm</name>
    <name type="synonym">Heterodera pallida</name>
    <dbReference type="NCBI Taxonomy" id="36090"/>
    <lineage>
        <taxon>Eukaryota</taxon>
        <taxon>Metazoa</taxon>
        <taxon>Ecdysozoa</taxon>
        <taxon>Nematoda</taxon>
        <taxon>Chromadorea</taxon>
        <taxon>Rhabditida</taxon>
        <taxon>Tylenchina</taxon>
        <taxon>Tylenchomorpha</taxon>
        <taxon>Tylenchoidea</taxon>
        <taxon>Heteroderidae</taxon>
        <taxon>Heteroderinae</taxon>
        <taxon>Globodera</taxon>
    </lineage>
</organism>
<evidence type="ECO:0000256" key="1">
    <source>
        <dbReference type="SAM" id="SignalP"/>
    </source>
</evidence>
<proteinExistence type="predicted"/>